<dbReference type="RefSeq" id="WP_108605102.1">
    <property type="nucleotide sequence ID" value="NZ_CP026604.1"/>
</dbReference>
<dbReference type="Gene3D" id="2.40.100.10">
    <property type="entry name" value="Cyclophilin-like"/>
    <property type="match status" value="1"/>
</dbReference>
<evidence type="ECO:0000256" key="4">
    <source>
        <dbReference type="RuleBase" id="RU363019"/>
    </source>
</evidence>
<evidence type="ECO:0000256" key="1">
    <source>
        <dbReference type="ARBA" id="ARBA00007365"/>
    </source>
</evidence>
<comment type="similarity">
    <text evidence="1 4">Belongs to the cyclophilin-type PPIase family.</text>
</comment>
<dbReference type="PROSITE" id="PS50072">
    <property type="entry name" value="CSA_PPIASE_2"/>
    <property type="match status" value="1"/>
</dbReference>
<keyword evidence="7" id="KW-1185">Reference proteome</keyword>
<dbReference type="EMBL" id="CP026604">
    <property type="protein sequence ID" value="AWB69063.1"/>
    <property type="molecule type" value="Genomic_DNA"/>
</dbReference>
<feature type="signal peptide" evidence="4">
    <location>
        <begin position="1"/>
        <end position="22"/>
    </location>
</feature>
<dbReference type="InterPro" id="IPR044665">
    <property type="entry name" value="E_coli_cyclophilin_A-like"/>
</dbReference>
<sequence>MISHIFKVITLLLFSTAISAQAAADKRIQPDVLYPRVKFETSLGDFTVELNRRRAPITVDNFLTYVVKGEFDGVIFHRVIGDFMAQTGGYDKNFQEKPKRDSIVNESGNGLKNDEGTIAMARMNDPHSAARQFFFNLNDNDHLNPGRNWGYTVFGEIDSNSEILEKFKQLETEFNPKLGQPDVPKQIVLIKRVTLLPQS</sequence>
<reference evidence="6 7" key="1">
    <citation type="submission" date="2018-01" db="EMBL/GenBank/DDBJ databases">
        <title>Genome sequence of a Cantenovulum-like bacteria.</title>
        <authorList>
            <person name="Tan W.R."/>
            <person name="Lau N.-S."/>
            <person name="Go F."/>
            <person name="Amirul A.-A.A."/>
        </authorList>
    </citation>
    <scope>NUCLEOTIDE SEQUENCE [LARGE SCALE GENOMIC DNA]</scope>
    <source>
        <strain evidence="6 7">CCB-QB4</strain>
    </source>
</reference>
<comment type="catalytic activity">
    <reaction evidence="4">
        <text>[protein]-peptidylproline (omega=180) = [protein]-peptidylproline (omega=0)</text>
        <dbReference type="Rhea" id="RHEA:16237"/>
        <dbReference type="Rhea" id="RHEA-COMP:10747"/>
        <dbReference type="Rhea" id="RHEA-COMP:10748"/>
        <dbReference type="ChEBI" id="CHEBI:83833"/>
        <dbReference type="ChEBI" id="CHEBI:83834"/>
        <dbReference type="EC" id="5.2.1.8"/>
    </reaction>
</comment>
<name>A0A2S0VXY9_9ALTE</name>
<accession>A0A2S0VXY9</accession>
<dbReference type="PANTHER" id="PTHR43246">
    <property type="entry name" value="PEPTIDYL-PROLYL CIS-TRANS ISOMERASE CYP38, CHLOROPLASTIC"/>
    <property type="match status" value="1"/>
</dbReference>
<dbReference type="Proteomes" id="UP000244441">
    <property type="component" value="Chromosome"/>
</dbReference>
<protein>
    <recommendedName>
        <fullName evidence="4">Peptidyl-prolyl cis-trans isomerase</fullName>
        <shortName evidence="4">PPIase</shortName>
        <ecNumber evidence="4">5.2.1.8</ecNumber>
    </recommendedName>
</protein>
<dbReference type="GO" id="GO:0006457">
    <property type="term" value="P:protein folding"/>
    <property type="evidence" value="ECO:0007669"/>
    <property type="project" value="InterPro"/>
</dbReference>
<keyword evidence="4" id="KW-0732">Signal</keyword>
<keyword evidence="2 4" id="KW-0697">Rotamase</keyword>
<feature type="domain" description="PPIase cyclophilin-type" evidence="5">
    <location>
        <begin position="33"/>
        <end position="195"/>
    </location>
</feature>
<dbReference type="InterPro" id="IPR020892">
    <property type="entry name" value="Cyclophilin-type_PPIase_CS"/>
</dbReference>
<gene>
    <name evidence="6" type="ORF">C2869_17050</name>
</gene>
<evidence type="ECO:0000259" key="5">
    <source>
        <dbReference type="PROSITE" id="PS50072"/>
    </source>
</evidence>
<feature type="chain" id="PRO_5015367287" description="Peptidyl-prolyl cis-trans isomerase" evidence="4">
    <location>
        <begin position="23"/>
        <end position="199"/>
    </location>
</feature>
<dbReference type="AlphaFoldDB" id="A0A2S0VXY9"/>
<evidence type="ECO:0000313" key="6">
    <source>
        <dbReference type="EMBL" id="AWB69063.1"/>
    </source>
</evidence>
<dbReference type="Pfam" id="PF00160">
    <property type="entry name" value="Pro_isomerase"/>
    <property type="match status" value="1"/>
</dbReference>
<dbReference type="InterPro" id="IPR002130">
    <property type="entry name" value="Cyclophilin-type_PPIase_dom"/>
</dbReference>
<evidence type="ECO:0000256" key="3">
    <source>
        <dbReference type="ARBA" id="ARBA00023235"/>
    </source>
</evidence>
<dbReference type="SUPFAM" id="SSF50891">
    <property type="entry name" value="Cyclophilin-like"/>
    <property type="match status" value="1"/>
</dbReference>
<dbReference type="OrthoDB" id="9807797at2"/>
<dbReference type="PROSITE" id="PS00170">
    <property type="entry name" value="CSA_PPIASE_1"/>
    <property type="match status" value="1"/>
</dbReference>
<comment type="function">
    <text evidence="4">PPIases accelerate the folding of proteins. It catalyzes the cis-trans isomerization of proline imidic peptide bonds in oligopeptides.</text>
</comment>
<organism evidence="6 7">
    <name type="scientific">Saccharobesus litoralis</name>
    <dbReference type="NCBI Taxonomy" id="2172099"/>
    <lineage>
        <taxon>Bacteria</taxon>
        <taxon>Pseudomonadati</taxon>
        <taxon>Pseudomonadota</taxon>
        <taxon>Gammaproteobacteria</taxon>
        <taxon>Alteromonadales</taxon>
        <taxon>Alteromonadaceae</taxon>
        <taxon>Saccharobesus</taxon>
    </lineage>
</organism>
<dbReference type="PRINTS" id="PR00153">
    <property type="entry name" value="CSAPPISMRASE"/>
</dbReference>
<evidence type="ECO:0000313" key="7">
    <source>
        <dbReference type="Proteomes" id="UP000244441"/>
    </source>
</evidence>
<dbReference type="EC" id="5.2.1.8" evidence="4"/>
<dbReference type="GO" id="GO:0003755">
    <property type="term" value="F:peptidyl-prolyl cis-trans isomerase activity"/>
    <property type="evidence" value="ECO:0007669"/>
    <property type="project" value="UniProtKB-UniRule"/>
</dbReference>
<keyword evidence="3 4" id="KW-0413">Isomerase</keyword>
<proteinExistence type="inferred from homology"/>
<dbReference type="KEGG" id="cate:C2869_17050"/>
<evidence type="ECO:0000256" key="2">
    <source>
        <dbReference type="ARBA" id="ARBA00023110"/>
    </source>
</evidence>
<dbReference type="InterPro" id="IPR029000">
    <property type="entry name" value="Cyclophilin-like_dom_sf"/>
</dbReference>